<feature type="domain" description="Acyl-CoA oxidase/dehydrogenase middle" evidence="9">
    <location>
        <begin position="132"/>
        <end position="233"/>
    </location>
</feature>
<name>A0A1G7YWN3_9GAMM</name>
<evidence type="ECO:0000313" key="12">
    <source>
        <dbReference type="Proteomes" id="UP000198606"/>
    </source>
</evidence>
<sequence>MDFAYSPQVQQLRERISAFMEAHVYPAEAVFERQVAEGDRWQPTAIMEQLKDKAKGEGLWNLFLPDSGRGAGLNNSDYAPLAEIMGSSLIGAEPFNCAAPDTGNMEVLVRYGSEEQKRQWLDPLLSGEIRSAFAMTEPEVASSDATNMQARAVRDGDHWVINGRKWWTSGACDPRCRIMIFMGLTNPEGPRHQQHSMILVPMDTPGVKVVRPLPVFGYDDAPHGHAEVLFEDVRVPYGNVLLGEGRGFEIAQGRLGPGRIHHCMRSIGMAERALKLMCERALQRNAFGKPLARLGGNIDLIADSRMEINMARLLTLNAAYMMDTVGNKVAASEIAQIKVVAPSVALKVIDRAIQMHGGAGVSADFPLAYWYAMQRTLRLADGPDEVHRAAIGKYELGKYVK</sequence>
<evidence type="ECO:0000256" key="3">
    <source>
        <dbReference type="ARBA" id="ARBA00011738"/>
    </source>
</evidence>
<dbReference type="CDD" id="cd01155">
    <property type="entry name" value="ACAD_FadE2"/>
    <property type="match status" value="1"/>
</dbReference>
<evidence type="ECO:0000259" key="9">
    <source>
        <dbReference type="Pfam" id="PF02770"/>
    </source>
</evidence>
<dbReference type="AlphaFoldDB" id="A0A1G7YWN3"/>
<dbReference type="Gene3D" id="1.20.140.10">
    <property type="entry name" value="Butyryl-CoA Dehydrogenase, subunit A, domain 3"/>
    <property type="match status" value="1"/>
</dbReference>
<keyword evidence="6 7" id="KW-0560">Oxidoreductase</keyword>
<dbReference type="InterPro" id="IPR009075">
    <property type="entry name" value="AcylCo_DH/oxidase_C"/>
</dbReference>
<keyword evidence="4 7" id="KW-0285">Flavoprotein</keyword>
<accession>A0A1G7YWN3</accession>
<evidence type="ECO:0000313" key="11">
    <source>
        <dbReference type="EMBL" id="SDH00240.1"/>
    </source>
</evidence>
<evidence type="ECO:0000256" key="4">
    <source>
        <dbReference type="ARBA" id="ARBA00022630"/>
    </source>
</evidence>
<evidence type="ECO:0000256" key="7">
    <source>
        <dbReference type="RuleBase" id="RU362125"/>
    </source>
</evidence>
<evidence type="ECO:0000256" key="1">
    <source>
        <dbReference type="ARBA" id="ARBA00001974"/>
    </source>
</evidence>
<dbReference type="SUPFAM" id="SSF56645">
    <property type="entry name" value="Acyl-CoA dehydrogenase NM domain-like"/>
    <property type="match status" value="1"/>
</dbReference>
<comment type="similarity">
    <text evidence="2 7">Belongs to the acyl-CoA dehydrogenase family.</text>
</comment>
<dbReference type="Proteomes" id="UP000198606">
    <property type="component" value="Unassembled WGS sequence"/>
</dbReference>
<dbReference type="InterPro" id="IPR046373">
    <property type="entry name" value="Acyl-CoA_Oxase/DH_mid-dom_sf"/>
</dbReference>
<dbReference type="InterPro" id="IPR036250">
    <property type="entry name" value="AcylCo_DH-like_C"/>
</dbReference>
<dbReference type="PANTHER" id="PTHR48083:SF13">
    <property type="entry name" value="ACYL-COA DEHYDROGENASE FAMILY MEMBER 11"/>
    <property type="match status" value="1"/>
</dbReference>
<dbReference type="FunFam" id="2.40.110.10:FF:000002">
    <property type="entry name" value="Acyl-CoA dehydrogenase fadE12"/>
    <property type="match status" value="1"/>
</dbReference>
<feature type="domain" description="Acyl-CoA dehydrogenase/oxidase C-terminal" evidence="8">
    <location>
        <begin position="245"/>
        <end position="393"/>
    </location>
</feature>
<evidence type="ECO:0000256" key="6">
    <source>
        <dbReference type="ARBA" id="ARBA00023002"/>
    </source>
</evidence>
<evidence type="ECO:0000256" key="2">
    <source>
        <dbReference type="ARBA" id="ARBA00009347"/>
    </source>
</evidence>
<dbReference type="Gene3D" id="2.40.110.10">
    <property type="entry name" value="Butyryl-CoA Dehydrogenase, subunit A, domain 2"/>
    <property type="match status" value="1"/>
</dbReference>
<dbReference type="Pfam" id="PF02771">
    <property type="entry name" value="Acyl-CoA_dh_N"/>
    <property type="match status" value="1"/>
</dbReference>
<dbReference type="Pfam" id="PF02770">
    <property type="entry name" value="Acyl-CoA_dh_M"/>
    <property type="match status" value="1"/>
</dbReference>
<evidence type="ECO:0000259" key="10">
    <source>
        <dbReference type="Pfam" id="PF02771"/>
    </source>
</evidence>
<dbReference type="PANTHER" id="PTHR48083">
    <property type="entry name" value="MEDIUM-CHAIN SPECIFIC ACYL-COA DEHYDROGENASE, MITOCHONDRIAL-RELATED"/>
    <property type="match status" value="1"/>
</dbReference>
<organism evidence="11 12">
    <name type="scientific">Phytopseudomonas flavescens</name>
    <dbReference type="NCBI Taxonomy" id="29435"/>
    <lineage>
        <taxon>Bacteria</taxon>
        <taxon>Pseudomonadati</taxon>
        <taxon>Pseudomonadota</taxon>
        <taxon>Gammaproteobacteria</taxon>
        <taxon>Pseudomonadales</taxon>
        <taxon>Pseudomonadaceae</taxon>
        <taxon>Phytopseudomonas</taxon>
    </lineage>
</organism>
<dbReference type="InterPro" id="IPR006091">
    <property type="entry name" value="Acyl-CoA_Oxase/DH_mid-dom"/>
</dbReference>
<evidence type="ECO:0000259" key="8">
    <source>
        <dbReference type="Pfam" id="PF00441"/>
    </source>
</evidence>
<dbReference type="GO" id="GO:0050660">
    <property type="term" value="F:flavin adenine dinucleotide binding"/>
    <property type="evidence" value="ECO:0007669"/>
    <property type="project" value="InterPro"/>
</dbReference>
<dbReference type="GO" id="GO:0033539">
    <property type="term" value="P:fatty acid beta-oxidation using acyl-CoA dehydrogenase"/>
    <property type="evidence" value="ECO:0007669"/>
    <property type="project" value="TreeGrafter"/>
</dbReference>
<dbReference type="Pfam" id="PF00441">
    <property type="entry name" value="Acyl-CoA_dh_1"/>
    <property type="match status" value="1"/>
</dbReference>
<dbReference type="SUPFAM" id="SSF47203">
    <property type="entry name" value="Acyl-CoA dehydrogenase C-terminal domain-like"/>
    <property type="match status" value="1"/>
</dbReference>
<dbReference type="GO" id="GO:0005737">
    <property type="term" value="C:cytoplasm"/>
    <property type="evidence" value="ECO:0007669"/>
    <property type="project" value="TreeGrafter"/>
</dbReference>
<feature type="domain" description="Acyl-CoA dehydrogenase/oxidase N-terminal" evidence="10">
    <location>
        <begin position="8"/>
        <end position="128"/>
    </location>
</feature>
<dbReference type="InterPro" id="IPR009100">
    <property type="entry name" value="AcylCoA_DH/oxidase_NM_dom_sf"/>
</dbReference>
<protein>
    <submittedName>
        <fullName evidence="11">Acyl-CoA dehydrogenase</fullName>
    </submittedName>
</protein>
<reference evidence="11 12" key="1">
    <citation type="submission" date="2016-10" db="EMBL/GenBank/DDBJ databases">
        <authorList>
            <person name="de Groot N.N."/>
        </authorList>
    </citation>
    <scope>NUCLEOTIDE SEQUENCE [LARGE SCALE GENOMIC DNA]</scope>
    <source>
        <strain evidence="11 12">LMG 18387</strain>
    </source>
</reference>
<dbReference type="InterPro" id="IPR050741">
    <property type="entry name" value="Acyl-CoA_dehydrogenase"/>
</dbReference>
<dbReference type="InterPro" id="IPR013786">
    <property type="entry name" value="AcylCoA_DH/ox_N"/>
</dbReference>
<dbReference type="RefSeq" id="WP_084303415.1">
    <property type="nucleotide sequence ID" value="NZ_FNDG01000002.1"/>
</dbReference>
<gene>
    <name evidence="11" type="ORF">SAMN05216588_10284</name>
</gene>
<dbReference type="STRING" id="29435.SAMN05216588_10284"/>
<comment type="cofactor">
    <cofactor evidence="1 7">
        <name>FAD</name>
        <dbReference type="ChEBI" id="CHEBI:57692"/>
    </cofactor>
</comment>
<evidence type="ECO:0000256" key="5">
    <source>
        <dbReference type="ARBA" id="ARBA00022827"/>
    </source>
</evidence>
<dbReference type="GO" id="GO:0003995">
    <property type="term" value="F:acyl-CoA dehydrogenase activity"/>
    <property type="evidence" value="ECO:0007669"/>
    <property type="project" value="TreeGrafter"/>
</dbReference>
<dbReference type="InterPro" id="IPR037069">
    <property type="entry name" value="AcylCoA_DH/ox_N_sf"/>
</dbReference>
<dbReference type="Gene3D" id="1.10.540.10">
    <property type="entry name" value="Acyl-CoA dehydrogenase/oxidase, N-terminal domain"/>
    <property type="match status" value="1"/>
</dbReference>
<comment type="subunit">
    <text evidence="3">Homodimer.</text>
</comment>
<proteinExistence type="inferred from homology"/>
<keyword evidence="5 7" id="KW-0274">FAD</keyword>
<dbReference type="EMBL" id="FNDG01000002">
    <property type="protein sequence ID" value="SDH00240.1"/>
    <property type="molecule type" value="Genomic_DNA"/>
</dbReference>